<dbReference type="SUPFAM" id="SSF51556">
    <property type="entry name" value="Metallo-dependent hydrolases"/>
    <property type="match status" value="1"/>
</dbReference>
<dbReference type="CDD" id="cd01300">
    <property type="entry name" value="YtcJ_like"/>
    <property type="match status" value="1"/>
</dbReference>
<dbReference type="InterPro" id="IPR032466">
    <property type="entry name" value="Metal_Hydrolase"/>
</dbReference>
<evidence type="ECO:0000313" key="2">
    <source>
        <dbReference type="EMBL" id="XBM48891.1"/>
    </source>
</evidence>
<name>A0AAU7GEP8_9MICO</name>
<dbReference type="RefSeq" id="WP_348788812.1">
    <property type="nucleotide sequence ID" value="NZ_CP157390.1"/>
</dbReference>
<dbReference type="PANTHER" id="PTHR22642">
    <property type="entry name" value="IMIDAZOLONEPROPIONASE"/>
    <property type="match status" value="1"/>
</dbReference>
<dbReference type="PANTHER" id="PTHR22642:SF2">
    <property type="entry name" value="PROTEIN LONG AFTER FAR-RED 3"/>
    <property type="match status" value="1"/>
</dbReference>
<accession>A0AAU7GEP8</accession>
<dbReference type="SUPFAM" id="SSF51338">
    <property type="entry name" value="Composite domain of metallo-dependent hydrolases"/>
    <property type="match status" value="1"/>
</dbReference>
<evidence type="ECO:0000259" key="1">
    <source>
        <dbReference type="Pfam" id="PF07969"/>
    </source>
</evidence>
<dbReference type="InterPro" id="IPR033932">
    <property type="entry name" value="YtcJ-like"/>
</dbReference>
<organism evidence="2">
    <name type="scientific">Leifsonia sp. NPDC080035</name>
    <dbReference type="NCBI Taxonomy" id="3143936"/>
    <lineage>
        <taxon>Bacteria</taxon>
        <taxon>Bacillati</taxon>
        <taxon>Actinomycetota</taxon>
        <taxon>Actinomycetes</taxon>
        <taxon>Micrococcales</taxon>
        <taxon>Microbacteriaceae</taxon>
        <taxon>Leifsonia</taxon>
    </lineage>
</organism>
<dbReference type="InterPro" id="IPR011059">
    <property type="entry name" value="Metal-dep_hydrolase_composite"/>
</dbReference>
<dbReference type="Gene3D" id="3.20.20.140">
    <property type="entry name" value="Metal-dependent hydrolases"/>
    <property type="match status" value="1"/>
</dbReference>
<dbReference type="EC" id="3.5.-.-" evidence="2"/>
<proteinExistence type="predicted"/>
<dbReference type="GO" id="GO:0016810">
    <property type="term" value="F:hydrolase activity, acting on carbon-nitrogen (but not peptide) bonds"/>
    <property type="evidence" value="ECO:0007669"/>
    <property type="project" value="InterPro"/>
</dbReference>
<protein>
    <submittedName>
        <fullName evidence="2">Amidohydrolase</fullName>
        <ecNumber evidence="2">3.5.-.-</ecNumber>
    </submittedName>
</protein>
<dbReference type="InterPro" id="IPR013108">
    <property type="entry name" value="Amidohydro_3"/>
</dbReference>
<dbReference type="Gene3D" id="3.10.310.70">
    <property type="match status" value="1"/>
</dbReference>
<dbReference type="AlphaFoldDB" id="A0AAU7GEP8"/>
<gene>
    <name evidence="2" type="ORF">AAME72_03285</name>
</gene>
<reference evidence="2" key="1">
    <citation type="submission" date="2024-05" db="EMBL/GenBank/DDBJ databases">
        <title>The Natural Products Discovery Center: Release of the First 8490 Sequenced Strains for Exploring Actinobacteria Biosynthetic Diversity.</title>
        <authorList>
            <person name="Kalkreuter E."/>
            <person name="Kautsar S.A."/>
            <person name="Yang D."/>
            <person name="Bader C.D."/>
            <person name="Teijaro C.N."/>
            <person name="Fluegel L."/>
            <person name="Davis C.M."/>
            <person name="Simpson J.R."/>
            <person name="Lauterbach L."/>
            <person name="Steele A.D."/>
            <person name="Gui C."/>
            <person name="Meng S."/>
            <person name="Li G."/>
            <person name="Viehrig K."/>
            <person name="Ye F."/>
            <person name="Su P."/>
            <person name="Kiefer A.F."/>
            <person name="Nichols A."/>
            <person name="Cepeda A.J."/>
            <person name="Yan W."/>
            <person name="Fan B."/>
            <person name="Jiang Y."/>
            <person name="Adhikari A."/>
            <person name="Zheng C.-J."/>
            <person name="Schuster L."/>
            <person name="Cowan T.M."/>
            <person name="Smanski M.J."/>
            <person name="Chevrette M.G."/>
            <person name="de Carvalho L.P.S."/>
            <person name="Shen B."/>
        </authorList>
    </citation>
    <scope>NUCLEOTIDE SEQUENCE</scope>
    <source>
        <strain evidence="2">NPDC080035</strain>
    </source>
</reference>
<dbReference type="Pfam" id="PF07969">
    <property type="entry name" value="Amidohydro_3"/>
    <property type="match status" value="1"/>
</dbReference>
<feature type="domain" description="Amidohydrolase 3" evidence="1">
    <location>
        <begin position="45"/>
        <end position="537"/>
    </location>
</feature>
<dbReference type="Gene3D" id="2.30.40.10">
    <property type="entry name" value="Urease, subunit C, domain 1"/>
    <property type="match status" value="1"/>
</dbReference>
<keyword evidence="2" id="KW-0378">Hydrolase</keyword>
<sequence>MRVDAIYRGRFWTGDPAHPEASAVAVHFGRILAVDDLAGLEAAVEVDFGGSRVVPGLHDAHHHLGLTGNRLASVDVRPGVVDSLATLYDVLRTAAAALPAGAWVKASGYDQNAFGGEHPTAEDLDRVTGGRPCLIEHVSGHMVVANTAAFAAAGYPDSRDYPDAPGGRVFRDAAGRPLGLLQENAMNAVRNVASRLTDAEIARNLRLASDQALSYGLTSVTEPGVVVDGAINRGGVAMHHYLNAVAAGDIRPRMTVMPFHSTLHRLDEGPADWQTLDWGVRTGLGDDRLRIGPVKIVSDGSLIGRSAAVHECYCGEPENLGVLQLTPEELRDALLAYHRAGWTVATHAIGDRAIDHVLDAIAEAQAELPRVVRHRIEHFAIASDEQVRRCAELGVIPVPQGVFISDFGDGILDAIGPERSAGTYRMRSLLEAGMVVPGSTDSPVSDANPLVSIHDLVNRRTASGADFAPHERVSVAEAFAAYTFGSAYAAGVEGDRGRIVPGQQADFAVLDQDALAIDPAGIRDTRVMGTVIGGELVWERAAAPAVSDGQPPRLR</sequence>
<dbReference type="EMBL" id="CP157390">
    <property type="protein sequence ID" value="XBM48891.1"/>
    <property type="molecule type" value="Genomic_DNA"/>
</dbReference>